<dbReference type="GO" id="GO:0003676">
    <property type="term" value="F:nucleic acid binding"/>
    <property type="evidence" value="ECO:0007669"/>
    <property type="project" value="InterPro"/>
</dbReference>
<protein>
    <submittedName>
        <fullName evidence="1">Transposable element Tcb1 transposase</fullName>
    </submittedName>
</protein>
<keyword evidence="2" id="KW-1185">Reference proteome</keyword>
<name>A0A4Y2IY66_ARAVE</name>
<accession>A0A4Y2IY66</accession>
<dbReference type="Proteomes" id="UP000499080">
    <property type="component" value="Unassembled WGS sequence"/>
</dbReference>
<comment type="caution">
    <text evidence="1">The sequence shown here is derived from an EMBL/GenBank/DDBJ whole genome shotgun (WGS) entry which is preliminary data.</text>
</comment>
<gene>
    <name evidence="1" type="primary">TCB1_293</name>
    <name evidence="1" type="ORF">AVEN_255409_1</name>
</gene>
<organism evidence="1 2">
    <name type="scientific">Araneus ventricosus</name>
    <name type="common">Orbweaver spider</name>
    <name type="synonym">Epeira ventricosa</name>
    <dbReference type="NCBI Taxonomy" id="182803"/>
    <lineage>
        <taxon>Eukaryota</taxon>
        <taxon>Metazoa</taxon>
        <taxon>Ecdysozoa</taxon>
        <taxon>Arthropoda</taxon>
        <taxon>Chelicerata</taxon>
        <taxon>Arachnida</taxon>
        <taxon>Araneae</taxon>
        <taxon>Araneomorphae</taxon>
        <taxon>Entelegynae</taxon>
        <taxon>Araneoidea</taxon>
        <taxon>Araneidae</taxon>
        <taxon>Araneus</taxon>
    </lineage>
</organism>
<dbReference type="Gene3D" id="3.30.420.10">
    <property type="entry name" value="Ribonuclease H-like superfamily/Ribonuclease H"/>
    <property type="match status" value="1"/>
</dbReference>
<dbReference type="AlphaFoldDB" id="A0A4Y2IY66"/>
<evidence type="ECO:0000313" key="1">
    <source>
        <dbReference type="EMBL" id="GBM82605.1"/>
    </source>
</evidence>
<dbReference type="EMBL" id="BGPR01003021">
    <property type="protein sequence ID" value="GBM82605.1"/>
    <property type="molecule type" value="Genomic_DNA"/>
</dbReference>
<dbReference type="OrthoDB" id="6435577at2759"/>
<proteinExistence type="predicted"/>
<sequence length="143" mass="16474">MSVNEVGISVFIDVIMDKMKYLDILNKNLKQSAQKLNLGSNSIFQQDNDLKHTAEIVKLRLLNKYKMRLHTPHQSPDLNVIENLRPKLEISAQKHNIRNKEHLKTVLQEEWAKITPQATQTLVNSIPCRLEAVLKAKGYATKY</sequence>
<evidence type="ECO:0000313" key="2">
    <source>
        <dbReference type="Proteomes" id="UP000499080"/>
    </source>
</evidence>
<dbReference type="InterPro" id="IPR036397">
    <property type="entry name" value="RNaseH_sf"/>
</dbReference>
<reference evidence="1 2" key="1">
    <citation type="journal article" date="2019" name="Sci. Rep.">
        <title>Orb-weaving spider Araneus ventricosus genome elucidates the spidroin gene catalogue.</title>
        <authorList>
            <person name="Kono N."/>
            <person name="Nakamura H."/>
            <person name="Ohtoshi R."/>
            <person name="Moran D.A.P."/>
            <person name="Shinohara A."/>
            <person name="Yoshida Y."/>
            <person name="Fujiwara M."/>
            <person name="Mori M."/>
            <person name="Tomita M."/>
            <person name="Arakawa K."/>
        </authorList>
    </citation>
    <scope>NUCLEOTIDE SEQUENCE [LARGE SCALE GENOMIC DNA]</scope>
</reference>